<evidence type="ECO:0000313" key="3">
    <source>
        <dbReference type="Proteomes" id="UP000502508"/>
    </source>
</evidence>
<proteinExistence type="predicted"/>
<keyword evidence="1" id="KW-1133">Transmembrane helix</keyword>
<evidence type="ECO:0000256" key="1">
    <source>
        <dbReference type="SAM" id="Phobius"/>
    </source>
</evidence>
<organism evidence="2 3">
    <name type="scientific">Phytohabitans flavus</name>
    <dbReference type="NCBI Taxonomy" id="1076124"/>
    <lineage>
        <taxon>Bacteria</taxon>
        <taxon>Bacillati</taxon>
        <taxon>Actinomycetota</taxon>
        <taxon>Actinomycetes</taxon>
        <taxon>Micromonosporales</taxon>
        <taxon>Micromonosporaceae</taxon>
    </lineage>
</organism>
<feature type="transmembrane region" description="Helical" evidence="1">
    <location>
        <begin position="16"/>
        <end position="38"/>
    </location>
</feature>
<keyword evidence="1" id="KW-0472">Membrane</keyword>
<dbReference type="EMBL" id="AP022870">
    <property type="protein sequence ID" value="BCB78816.1"/>
    <property type="molecule type" value="Genomic_DNA"/>
</dbReference>
<sequence length="44" mass="4830">MTLIYKLGLERNELGIAAAGSMVLLLATVVLTLAVQFARRREAR</sequence>
<keyword evidence="1" id="KW-0812">Transmembrane</keyword>
<evidence type="ECO:0000313" key="2">
    <source>
        <dbReference type="EMBL" id="BCB78816.1"/>
    </source>
</evidence>
<dbReference type="AlphaFoldDB" id="A0A6F8XY97"/>
<dbReference type="Proteomes" id="UP000502508">
    <property type="component" value="Chromosome"/>
</dbReference>
<keyword evidence="3" id="KW-1185">Reference proteome</keyword>
<reference evidence="2 3" key="1">
    <citation type="submission" date="2020-03" db="EMBL/GenBank/DDBJ databases">
        <title>Whole genome shotgun sequence of Phytohabitans flavus NBRC 107702.</title>
        <authorList>
            <person name="Komaki H."/>
            <person name="Tamura T."/>
        </authorList>
    </citation>
    <scope>NUCLEOTIDE SEQUENCE [LARGE SCALE GENOMIC DNA]</scope>
    <source>
        <strain evidence="2 3">NBRC 107702</strain>
    </source>
</reference>
<protein>
    <submittedName>
        <fullName evidence="2">Uncharacterized protein</fullName>
    </submittedName>
</protein>
<accession>A0A6F8XY97</accession>
<gene>
    <name evidence="2" type="ORF">Pflav_052260</name>
</gene>
<dbReference type="RefSeq" id="WP_269474534.1">
    <property type="nucleotide sequence ID" value="NZ_AP022870.1"/>
</dbReference>
<dbReference type="KEGG" id="pfla:Pflav_052260"/>
<reference evidence="2 3" key="2">
    <citation type="submission" date="2020-03" db="EMBL/GenBank/DDBJ databases">
        <authorList>
            <person name="Ichikawa N."/>
            <person name="Kimura A."/>
            <person name="Kitahashi Y."/>
            <person name="Uohara A."/>
        </authorList>
    </citation>
    <scope>NUCLEOTIDE SEQUENCE [LARGE SCALE GENOMIC DNA]</scope>
    <source>
        <strain evidence="2 3">NBRC 107702</strain>
    </source>
</reference>
<name>A0A6F8XY97_9ACTN</name>